<evidence type="ECO:0000256" key="3">
    <source>
        <dbReference type="ARBA" id="ARBA00012715"/>
    </source>
</evidence>
<feature type="domain" description="GTP cyclohydrolase I" evidence="6">
    <location>
        <begin position="81"/>
        <end position="258"/>
    </location>
</feature>
<keyword evidence="8" id="KW-1185">Reference proteome</keyword>
<dbReference type="EMBL" id="FITM01000145">
    <property type="protein sequence ID" value="SAY39262.1"/>
    <property type="molecule type" value="Genomic_DNA"/>
</dbReference>
<dbReference type="AlphaFoldDB" id="A0A165B1N4"/>
<dbReference type="InterPro" id="IPR043133">
    <property type="entry name" value="GTP-CH-I_C/QueF"/>
</dbReference>
<dbReference type="GO" id="GO:0008270">
    <property type="term" value="F:zinc ion binding"/>
    <property type="evidence" value="ECO:0007669"/>
    <property type="project" value="TreeGrafter"/>
</dbReference>
<protein>
    <recommendedName>
        <fullName evidence="3">GTP cyclohydrolase I</fullName>
        <ecNumber evidence="3">3.5.4.16</ecNumber>
    </recommendedName>
</protein>
<proteinExistence type="predicted"/>
<organism evidence="7 8">
    <name type="scientific">Candidatus Synechococcus spongiarum</name>
    <dbReference type="NCBI Taxonomy" id="431041"/>
    <lineage>
        <taxon>Bacteria</taxon>
        <taxon>Bacillati</taxon>
        <taxon>Cyanobacteriota</taxon>
        <taxon>Cyanophyceae</taxon>
        <taxon>Synechococcales</taxon>
        <taxon>Synechococcaceae</taxon>
        <taxon>Synechococcus</taxon>
    </lineage>
</organism>
<dbReference type="InterPro" id="IPR020602">
    <property type="entry name" value="GTP_CycHdrlase_I_dom"/>
</dbReference>
<dbReference type="PANTHER" id="PTHR11109">
    <property type="entry name" value="GTP CYCLOHYDROLASE I"/>
    <property type="match status" value="1"/>
</dbReference>
<comment type="catalytic activity">
    <reaction evidence="1">
        <text>GTP + H2O = 7,8-dihydroneopterin 3'-triphosphate + formate + H(+)</text>
        <dbReference type="Rhea" id="RHEA:17473"/>
        <dbReference type="ChEBI" id="CHEBI:15377"/>
        <dbReference type="ChEBI" id="CHEBI:15378"/>
        <dbReference type="ChEBI" id="CHEBI:15740"/>
        <dbReference type="ChEBI" id="CHEBI:37565"/>
        <dbReference type="ChEBI" id="CHEBI:58462"/>
        <dbReference type="EC" id="3.5.4.16"/>
    </reaction>
</comment>
<dbReference type="GO" id="GO:0005525">
    <property type="term" value="F:GTP binding"/>
    <property type="evidence" value="ECO:0007669"/>
    <property type="project" value="TreeGrafter"/>
</dbReference>
<dbReference type="GO" id="GO:0006729">
    <property type="term" value="P:tetrahydrobiopterin biosynthetic process"/>
    <property type="evidence" value="ECO:0007669"/>
    <property type="project" value="TreeGrafter"/>
</dbReference>
<dbReference type="InterPro" id="IPR043134">
    <property type="entry name" value="GTP-CH-I_N"/>
</dbReference>
<sequence>MTLDDLKPMPSLEADFDVAPHLPLSVTGTADRATRPATPSTTSARIRQRLQAARASFFANDNIAAYLEEGELENLQEEVVEQVRGLLKTLVIDVDNDHNTAETAERVAKMYLHEVFKGRYHPQPKVASFPNVRELDEIYTVGPITVRSACSHHLVPILGYCWIGIQPGERVIGLSKFSRIADWVFSRPHIQEEAVIILADEIEALCKPRGLGIVLKAQHYCMKWRGVKEPQASMVNSVVRGSFRSNASMKKEFFDLIRQQESLL</sequence>
<dbReference type="UniPathway" id="UPA00848">
    <property type="reaction ID" value="UER00151"/>
</dbReference>
<evidence type="ECO:0000313" key="8">
    <source>
        <dbReference type="Proteomes" id="UP000182631"/>
    </source>
</evidence>
<dbReference type="PANTHER" id="PTHR11109:SF7">
    <property type="entry name" value="GTP CYCLOHYDROLASE 1"/>
    <property type="match status" value="1"/>
</dbReference>
<dbReference type="Gene3D" id="3.30.1130.10">
    <property type="match status" value="1"/>
</dbReference>
<keyword evidence="5 7" id="KW-0378">Hydrolase</keyword>
<evidence type="ECO:0000256" key="4">
    <source>
        <dbReference type="ARBA" id="ARBA00022563"/>
    </source>
</evidence>
<dbReference type="EC" id="3.5.4.16" evidence="3"/>
<dbReference type="Pfam" id="PF01227">
    <property type="entry name" value="GTP_cyclohydroI"/>
    <property type="match status" value="1"/>
</dbReference>
<dbReference type="GO" id="GO:0006730">
    <property type="term" value="P:one-carbon metabolic process"/>
    <property type="evidence" value="ECO:0007669"/>
    <property type="project" value="UniProtKB-KW"/>
</dbReference>
<dbReference type="Proteomes" id="UP000182631">
    <property type="component" value="Unassembled WGS sequence"/>
</dbReference>
<name>A0A165B1N4_9SYNE</name>
<gene>
    <name evidence="7" type="ORF">FLM9_1332</name>
</gene>
<evidence type="ECO:0000313" key="7">
    <source>
        <dbReference type="EMBL" id="SAY39262.1"/>
    </source>
</evidence>
<dbReference type="InterPro" id="IPR001474">
    <property type="entry name" value="GTP_CycHdrlase_I"/>
</dbReference>
<dbReference type="GO" id="GO:0046654">
    <property type="term" value="P:tetrahydrofolate biosynthetic process"/>
    <property type="evidence" value="ECO:0007669"/>
    <property type="project" value="InterPro"/>
</dbReference>
<evidence type="ECO:0000256" key="5">
    <source>
        <dbReference type="ARBA" id="ARBA00022801"/>
    </source>
</evidence>
<evidence type="ECO:0000259" key="6">
    <source>
        <dbReference type="Pfam" id="PF01227"/>
    </source>
</evidence>
<evidence type="ECO:0000256" key="2">
    <source>
        <dbReference type="ARBA" id="ARBA00005080"/>
    </source>
</evidence>
<keyword evidence="4" id="KW-0554">One-carbon metabolism</keyword>
<reference evidence="8" key="1">
    <citation type="submission" date="2016-02" db="EMBL/GenBank/DDBJ databases">
        <authorList>
            <person name="liu f."/>
        </authorList>
    </citation>
    <scope>NUCLEOTIDE SEQUENCE [LARGE SCALE GENOMIC DNA]</scope>
</reference>
<comment type="pathway">
    <text evidence="2">Cofactor biosynthesis; 7,8-dihydroneopterin triphosphate biosynthesis; 7,8-dihydroneopterin triphosphate from GTP: step 1/1.</text>
</comment>
<dbReference type="SUPFAM" id="SSF55620">
    <property type="entry name" value="Tetrahydrobiopterin biosynthesis enzymes-like"/>
    <property type="match status" value="1"/>
</dbReference>
<dbReference type="GO" id="GO:0003934">
    <property type="term" value="F:GTP cyclohydrolase I activity"/>
    <property type="evidence" value="ECO:0007669"/>
    <property type="project" value="UniProtKB-EC"/>
</dbReference>
<dbReference type="GO" id="GO:0005737">
    <property type="term" value="C:cytoplasm"/>
    <property type="evidence" value="ECO:0007669"/>
    <property type="project" value="TreeGrafter"/>
</dbReference>
<evidence type="ECO:0000256" key="1">
    <source>
        <dbReference type="ARBA" id="ARBA00001052"/>
    </source>
</evidence>
<dbReference type="Gene3D" id="1.10.286.10">
    <property type="match status" value="1"/>
</dbReference>
<accession>A0A165B1N4</accession>